<dbReference type="InterPro" id="IPR006143">
    <property type="entry name" value="RND_pump_MFP"/>
</dbReference>
<keyword evidence="2" id="KW-0175">Coiled coil</keyword>
<dbReference type="Pfam" id="PF25954">
    <property type="entry name" value="Beta-barrel_RND_2"/>
    <property type="match status" value="1"/>
</dbReference>
<dbReference type="Gene3D" id="1.10.287.470">
    <property type="entry name" value="Helix hairpin bin"/>
    <property type="match status" value="1"/>
</dbReference>
<dbReference type="Pfam" id="PF25917">
    <property type="entry name" value="BSH_RND"/>
    <property type="match status" value="1"/>
</dbReference>
<comment type="similarity">
    <text evidence="1">Belongs to the membrane fusion protein (MFP) (TC 8.A.1) family.</text>
</comment>
<keyword evidence="6" id="KW-1185">Reference proteome</keyword>
<dbReference type="EMBL" id="FMUN01000006">
    <property type="protein sequence ID" value="SCY46237.1"/>
    <property type="molecule type" value="Genomic_DNA"/>
</dbReference>
<dbReference type="OrthoDB" id="9816569at2"/>
<dbReference type="InterPro" id="IPR058792">
    <property type="entry name" value="Beta-barrel_RND_2"/>
</dbReference>
<dbReference type="Proteomes" id="UP000183104">
    <property type="component" value="Unassembled WGS sequence"/>
</dbReference>
<dbReference type="InterPro" id="IPR058625">
    <property type="entry name" value="MdtA-like_BSH"/>
</dbReference>
<dbReference type="RefSeq" id="WP_054965710.1">
    <property type="nucleotide sequence ID" value="NZ_FMUN01000006.1"/>
</dbReference>
<feature type="domain" description="Multidrug resistance protein MdtA-like barrel-sandwich hybrid" evidence="3">
    <location>
        <begin position="70"/>
        <end position="196"/>
    </location>
</feature>
<dbReference type="PATRIC" id="fig|381306.5.peg.2410"/>
<dbReference type="NCBIfam" id="TIGR01730">
    <property type="entry name" value="RND_mfp"/>
    <property type="match status" value="1"/>
</dbReference>
<evidence type="ECO:0000256" key="2">
    <source>
        <dbReference type="SAM" id="Coils"/>
    </source>
</evidence>
<dbReference type="Gene3D" id="2.40.50.100">
    <property type="match status" value="1"/>
</dbReference>
<dbReference type="GO" id="GO:1990281">
    <property type="term" value="C:efflux pump complex"/>
    <property type="evidence" value="ECO:0007669"/>
    <property type="project" value="TreeGrafter"/>
</dbReference>
<evidence type="ECO:0000256" key="1">
    <source>
        <dbReference type="ARBA" id="ARBA00009477"/>
    </source>
</evidence>
<feature type="coiled-coil region" evidence="2">
    <location>
        <begin position="103"/>
        <end position="168"/>
    </location>
</feature>
<evidence type="ECO:0000313" key="6">
    <source>
        <dbReference type="Proteomes" id="UP000183104"/>
    </source>
</evidence>
<dbReference type="Gene3D" id="2.40.30.170">
    <property type="match status" value="1"/>
</dbReference>
<proteinExistence type="inferred from homology"/>
<name>A0A0P9CCV5_9GAMM</name>
<gene>
    <name evidence="5" type="ORF">SAMN05661077_2170</name>
</gene>
<dbReference type="PANTHER" id="PTHR30469:SF29">
    <property type="entry name" value="BLR2860 PROTEIN"/>
    <property type="match status" value="1"/>
</dbReference>
<sequence>MPRIPRRPLVIAAVLLVAAAWILSGLLTRPGPEPESREEPQPMTVGVAERRAEPVEELLVLQGDVEPDRQMVVRAETSGQVAEWAVPRGARVEEGDLLARLKMDDREAQLRRAEARLAGAKSDYEATKAMAEDNFIGELNVAVKEAELEAARAEVEAVRLDIEHTRIKAPMTGTVNRRIAERGDFLGVGGEVAEIVVNDPLLAVVQVPQHREGDVEPGQEARIRFLDGRRAKGEVTFVAPLADPATRTFRLEATFPNPDGDLPSGISAEVVIPVAERKAHRVSPSLLVLNDDGRLGLRAVEDGEVVFHEVEIVRADEQGVWVTGPPDELTLITVGGGFVRAGETVRTEAAPAPGEGGP</sequence>
<reference evidence="6" key="1">
    <citation type="submission" date="2016-10" db="EMBL/GenBank/DDBJ databases">
        <authorList>
            <person name="Varghese N."/>
        </authorList>
    </citation>
    <scope>NUCLEOTIDE SEQUENCE [LARGE SCALE GENOMIC DNA]</scope>
    <source>
        <strain evidence="6">HL 19</strain>
    </source>
</reference>
<accession>A0A0P9CCV5</accession>
<dbReference type="GO" id="GO:0015562">
    <property type="term" value="F:efflux transmembrane transporter activity"/>
    <property type="evidence" value="ECO:0007669"/>
    <property type="project" value="TreeGrafter"/>
</dbReference>
<organism evidence="5 6">
    <name type="scientific">Thiohalorhabdus denitrificans</name>
    <dbReference type="NCBI Taxonomy" id="381306"/>
    <lineage>
        <taxon>Bacteria</taxon>
        <taxon>Pseudomonadati</taxon>
        <taxon>Pseudomonadota</taxon>
        <taxon>Gammaproteobacteria</taxon>
        <taxon>Thiohalorhabdales</taxon>
        <taxon>Thiohalorhabdaceae</taxon>
        <taxon>Thiohalorhabdus</taxon>
    </lineage>
</organism>
<feature type="domain" description="CusB-like beta-barrel" evidence="4">
    <location>
        <begin position="204"/>
        <end position="271"/>
    </location>
</feature>
<evidence type="ECO:0000259" key="3">
    <source>
        <dbReference type="Pfam" id="PF25917"/>
    </source>
</evidence>
<protein>
    <submittedName>
        <fullName evidence="5">Membrane fusion protein, multidrug efflux system</fullName>
    </submittedName>
</protein>
<dbReference type="AlphaFoldDB" id="A0A0P9CCV5"/>
<evidence type="ECO:0000313" key="5">
    <source>
        <dbReference type="EMBL" id="SCY46237.1"/>
    </source>
</evidence>
<dbReference type="PANTHER" id="PTHR30469">
    <property type="entry name" value="MULTIDRUG RESISTANCE PROTEIN MDTA"/>
    <property type="match status" value="1"/>
</dbReference>
<dbReference type="SUPFAM" id="SSF111369">
    <property type="entry name" value="HlyD-like secretion proteins"/>
    <property type="match status" value="1"/>
</dbReference>
<evidence type="ECO:0000259" key="4">
    <source>
        <dbReference type="Pfam" id="PF25954"/>
    </source>
</evidence>
<dbReference type="STRING" id="381306.AN478_06035"/>